<organism evidence="1 2">
    <name type="scientific">Ephemerocybe angulata</name>
    <dbReference type="NCBI Taxonomy" id="980116"/>
    <lineage>
        <taxon>Eukaryota</taxon>
        <taxon>Fungi</taxon>
        <taxon>Dikarya</taxon>
        <taxon>Basidiomycota</taxon>
        <taxon>Agaricomycotina</taxon>
        <taxon>Agaricomycetes</taxon>
        <taxon>Agaricomycetidae</taxon>
        <taxon>Agaricales</taxon>
        <taxon>Agaricineae</taxon>
        <taxon>Psathyrellaceae</taxon>
        <taxon>Ephemerocybe</taxon>
    </lineage>
</organism>
<protein>
    <submittedName>
        <fullName evidence="1">Uncharacterized protein</fullName>
    </submittedName>
</protein>
<sequence>MPLSWVTACVFARAQGLGLDPRKLPLYLLPSNPMVFSPAISLPSAKGMKSQMNERILGGALTMWLRSQLFVAMVTSEERPVVSVEFTMIERMTLMPSFTPHHEFSTPF</sequence>
<gene>
    <name evidence="1" type="ORF">DFP72DRAFT_1043675</name>
</gene>
<dbReference type="Proteomes" id="UP000521943">
    <property type="component" value="Unassembled WGS sequence"/>
</dbReference>
<comment type="caution">
    <text evidence="1">The sequence shown here is derived from an EMBL/GenBank/DDBJ whole genome shotgun (WGS) entry which is preliminary data.</text>
</comment>
<keyword evidence="2" id="KW-1185">Reference proteome</keyword>
<accession>A0A8H6I6A1</accession>
<reference evidence="1 2" key="1">
    <citation type="submission" date="2020-07" db="EMBL/GenBank/DDBJ databases">
        <title>Comparative genomics of pyrophilous fungi reveals a link between fire events and developmental genes.</title>
        <authorList>
            <consortium name="DOE Joint Genome Institute"/>
            <person name="Steindorff A.S."/>
            <person name="Carver A."/>
            <person name="Calhoun S."/>
            <person name="Stillman K."/>
            <person name="Liu H."/>
            <person name="Lipzen A."/>
            <person name="Pangilinan J."/>
            <person name="Labutti K."/>
            <person name="Bruns T.D."/>
            <person name="Grigoriev I.V."/>
        </authorList>
    </citation>
    <scope>NUCLEOTIDE SEQUENCE [LARGE SCALE GENOMIC DNA]</scope>
    <source>
        <strain evidence="1 2">CBS 144469</strain>
    </source>
</reference>
<name>A0A8H6I6A1_9AGAR</name>
<evidence type="ECO:0000313" key="1">
    <source>
        <dbReference type="EMBL" id="KAF6758667.1"/>
    </source>
</evidence>
<dbReference type="EMBL" id="JACGCI010000018">
    <property type="protein sequence ID" value="KAF6758667.1"/>
    <property type="molecule type" value="Genomic_DNA"/>
</dbReference>
<evidence type="ECO:0000313" key="2">
    <source>
        <dbReference type="Proteomes" id="UP000521943"/>
    </source>
</evidence>
<dbReference type="AlphaFoldDB" id="A0A8H6I6A1"/>
<proteinExistence type="predicted"/>